<dbReference type="RefSeq" id="WP_329513212.1">
    <property type="nucleotide sequence ID" value="NZ_BAAAYZ010000294.1"/>
</dbReference>
<name>A0ABU7FXV4_9ACTN</name>
<keyword evidence="3" id="KW-0695">RNA-directed DNA polymerase</keyword>
<dbReference type="Proteomes" id="UP001333996">
    <property type="component" value="Unassembled WGS sequence"/>
</dbReference>
<reference evidence="3" key="1">
    <citation type="submission" date="2024-01" db="EMBL/GenBank/DDBJ databases">
        <title>First draft genome sequence data of TA4-1, the type strain of Gram-positive actinobacterium Streptomyces chiangmaiensis.</title>
        <authorList>
            <person name="Yasawong M."/>
            <person name="Nantapong N."/>
        </authorList>
    </citation>
    <scope>NUCLEOTIDE SEQUENCE</scope>
    <source>
        <strain evidence="3">TA4-1</strain>
    </source>
</reference>
<gene>
    <name evidence="3" type="ORF">VXC91_45600</name>
</gene>
<sequence>MERVRQRVGDKRVLALVKAFLKAGILAEDRVLRETNAGAPQGSILSPLMCNVALSVLDEYIAQSSGGSGASQTARAKRRRHGLPNYRLIRYADDWCLVVSGTQAHAEDLREETPEVLATMGLRLSQEKTLITHIDEGLVFLDWHIQRRRKRGTSKQYVYTYPAKRALAAVTAKVKTACRMSVNRPPAALLHQLSQMLRGWTTYFRPGASSGAFNYLRARGLAPGIHLAAPRTPQGEMEGTLPPTATDDGGHTTAR</sequence>
<evidence type="ECO:0000256" key="1">
    <source>
        <dbReference type="SAM" id="MobiDB-lite"/>
    </source>
</evidence>
<keyword evidence="4" id="KW-1185">Reference proteome</keyword>
<dbReference type="InterPro" id="IPR051083">
    <property type="entry name" value="GrpII_Intron_Splice-Mob/Def"/>
</dbReference>
<dbReference type="Pfam" id="PF08388">
    <property type="entry name" value="GIIM"/>
    <property type="match status" value="1"/>
</dbReference>
<protein>
    <submittedName>
        <fullName evidence="3">Reverse transcriptase domain-containing protein</fullName>
    </submittedName>
</protein>
<dbReference type="PROSITE" id="PS50878">
    <property type="entry name" value="RT_POL"/>
    <property type="match status" value="1"/>
</dbReference>
<accession>A0ABU7FXV4</accession>
<keyword evidence="3" id="KW-0548">Nucleotidyltransferase</keyword>
<evidence type="ECO:0000313" key="3">
    <source>
        <dbReference type="EMBL" id="MED7828912.1"/>
    </source>
</evidence>
<dbReference type="SUPFAM" id="SSF56672">
    <property type="entry name" value="DNA/RNA polymerases"/>
    <property type="match status" value="1"/>
</dbReference>
<feature type="domain" description="Reverse transcriptase" evidence="2">
    <location>
        <begin position="1"/>
        <end position="145"/>
    </location>
</feature>
<dbReference type="Pfam" id="PF00078">
    <property type="entry name" value="RVT_1"/>
    <property type="match status" value="1"/>
</dbReference>
<evidence type="ECO:0000259" key="2">
    <source>
        <dbReference type="PROSITE" id="PS50878"/>
    </source>
</evidence>
<keyword evidence="3" id="KW-0808">Transferase</keyword>
<dbReference type="InterPro" id="IPR043502">
    <property type="entry name" value="DNA/RNA_pol_sf"/>
</dbReference>
<feature type="region of interest" description="Disordered" evidence="1">
    <location>
        <begin position="229"/>
        <end position="255"/>
    </location>
</feature>
<dbReference type="InterPro" id="IPR013597">
    <property type="entry name" value="Mat_intron_G2"/>
</dbReference>
<dbReference type="EMBL" id="JAYWVC010000569">
    <property type="protein sequence ID" value="MED7828912.1"/>
    <property type="molecule type" value="Genomic_DNA"/>
</dbReference>
<organism evidence="3 4">
    <name type="scientific">Streptomyces chiangmaiensis</name>
    <dbReference type="NCBI Taxonomy" id="766497"/>
    <lineage>
        <taxon>Bacteria</taxon>
        <taxon>Bacillati</taxon>
        <taxon>Actinomycetota</taxon>
        <taxon>Actinomycetes</taxon>
        <taxon>Kitasatosporales</taxon>
        <taxon>Streptomycetaceae</taxon>
        <taxon>Streptomyces</taxon>
    </lineage>
</organism>
<dbReference type="InterPro" id="IPR000477">
    <property type="entry name" value="RT_dom"/>
</dbReference>
<dbReference type="PANTHER" id="PTHR34047:SF8">
    <property type="entry name" value="PROTEIN YKFC"/>
    <property type="match status" value="1"/>
</dbReference>
<dbReference type="CDD" id="cd01651">
    <property type="entry name" value="RT_G2_intron"/>
    <property type="match status" value="1"/>
</dbReference>
<evidence type="ECO:0000313" key="4">
    <source>
        <dbReference type="Proteomes" id="UP001333996"/>
    </source>
</evidence>
<dbReference type="GO" id="GO:0003964">
    <property type="term" value="F:RNA-directed DNA polymerase activity"/>
    <property type="evidence" value="ECO:0007669"/>
    <property type="project" value="UniProtKB-KW"/>
</dbReference>
<dbReference type="PANTHER" id="PTHR34047">
    <property type="entry name" value="NUCLEAR INTRON MATURASE 1, MITOCHONDRIAL-RELATED"/>
    <property type="match status" value="1"/>
</dbReference>
<proteinExistence type="predicted"/>
<comment type="caution">
    <text evidence="3">The sequence shown here is derived from an EMBL/GenBank/DDBJ whole genome shotgun (WGS) entry which is preliminary data.</text>
</comment>